<dbReference type="Pfam" id="PF00012">
    <property type="entry name" value="HSP70"/>
    <property type="match status" value="1"/>
</dbReference>
<dbReference type="GO" id="GO:0005524">
    <property type="term" value="F:ATP binding"/>
    <property type="evidence" value="ECO:0007669"/>
    <property type="project" value="UniProtKB-KW"/>
</dbReference>
<dbReference type="Gene3D" id="3.90.640.10">
    <property type="entry name" value="Actin, Chain A, domain 4"/>
    <property type="match status" value="1"/>
</dbReference>
<evidence type="ECO:0000313" key="7">
    <source>
        <dbReference type="Proteomes" id="UP000014760"/>
    </source>
</evidence>
<organism evidence="5">
    <name type="scientific">Capitella teleta</name>
    <name type="common">Polychaete worm</name>
    <dbReference type="NCBI Taxonomy" id="283909"/>
    <lineage>
        <taxon>Eukaryota</taxon>
        <taxon>Metazoa</taxon>
        <taxon>Spiralia</taxon>
        <taxon>Lophotrochozoa</taxon>
        <taxon>Annelida</taxon>
        <taxon>Polychaeta</taxon>
        <taxon>Sedentaria</taxon>
        <taxon>Scolecida</taxon>
        <taxon>Capitellidae</taxon>
        <taxon>Capitella</taxon>
    </lineage>
</organism>
<comment type="similarity">
    <text evidence="1 4">Belongs to the heat shock protein 70 family.</text>
</comment>
<reference evidence="6" key="3">
    <citation type="submission" date="2015-06" db="UniProtKB">
        <authorList>
            <consortium name="EnsemblMetazoa"/>
        </authorList>
    </citation>
    <scope>IDENTIFICATION</scope>
</reference>
<dbReference type="PRINTS" id="PR00301">
    <property type="entry name" value="HEATSHOCK70"/>
</dbReference>
<dbReference type="OrthoDB" id="29851at2759"/>
<dbReference type="Gene3D" id="3.30.420.40">
    <property type="match status" value="2"/>
</dbReference>
<gene>
    <name evidence="5" type="ORF">CAPTEDRAFT_227089</name>
</gene>
<evidence type="ECO:0008006" key="8">
    <source>
        <dbReference type="Google" id="ProtNLM"/>
    </source>
</evidence>
<dbReference type="PANTHER" id="PTHR19375">
    <property type="entry name" value="HEAT SHOCK PROTEIN 70KDA"/>
    <property type="match status" value="1"/>
</dbReference>
<evidence type="ECO:0000256" key="3">
    <source>
        <dbReference type="ARBA" id="ARBA00022840"/>
    </source>
</evidence>
<evidence type="ECO:0000256" key="1">
    <source>
        <dbReference type="ARBA" id="ARBA00007381"/>
    </source>
</evidence>
<reference evidence="7" key="1">
    <citation type="submission" date="2012-12" db="EMBL/GenBank/DDBJ databases">
        <authorList>
            <person name="Hellsten U."/>
            <person name="Grimwood J."/>
            <person name="Chapman J.A."/>
            <person name="Shapiro H."/>
            <person name="Aerts A."/>
            <person name="Otillar R.P."/>
            <person name="Terry A.Y."/>
            <person name="Boore J.L."/>
            <person name="Simakov O."/>
            <person name="Marletaz F."/>
            <person name="Cho S.-J."/>
            <person name="Edsinger-Gonzales E."/>
            <person name="Havlak P."/>
            <person name="Kuo D.-H."/>
            <person name="Larsson T."/>
            <person name="Lv J."/>
            <person name="Arendt D."/>
            <person name="Savage R."/>
            <person name="Osoegawa K."/>
            <person name="de Jong P."/>
            <person name="Lindberg D.R."/>
            <person name="Seaver E.C."/>
            <person name="Weisblat D.A."/>
            <person name="Putnam N.H."/>
            <person name="Grigoriev I.V."/>
            <person name="Rokhsar D.S."/>
        </authorList>
    </citation>
    <scope>NUCLEOTIDE SEQUENCE</scope>
    <source>
        <strain evidence="7">I ESC-2004</strain>
    </source>
</reference>
<name>R7UBB5_CAPTE</name>
<keyword evidence="2 4" id="KW-0547">Nucleotide-binding</keyword>
<evidence type="ECO:0000313" key="6">
    <source>
        <dbReference type="EnsemblMetazoa" id="CapteP227089"/>
    </source>
</evidence>
<proteinExistence type="inferred from homology"/>
<reference evidence="5 7" key="2">
    <citation type="journal article" date="2013" name="Nature">
        <title>Insights into bilaterian evolution from three spiralian genomes.</title>
        <authorList>
            <person name="Simakov O."/>
            <person name="Marletaz F."/>
            <person name="Cho S.J."/>
            <person name="Edsinger-Gonzales E."/>
            <person name="Havlak P."/>
            <person name="Hellsten U."/>
            <person name="Kuo D.H."/>
            <person name="Larsson T."/>
            <person name="Lv J."/>
            <person name="Arendt D."/>
            <person name="Savage R."/>
            <person name="Osoegawa K."/>
            <person name="de Jong P."/>
            <person name="Grimwood J."/>
            <person name="Chapman J.A."/>
            <person name="Shapiro H."/>
            <person name="Aerts A."/>
            <person name="Otillar R.P."/>
            <person name="Terry A.Y."/>
            <person name="Boore J.L."/>
            <person name="Grigoriev I.V."/>
            <person name="Lindberg D.R."/>
            <person name="Seaver E.C."/>
            <person name="Weisblat D.A."/>
            <person name="Putnam N.H."/>
            <person name="Rokhsar D.S."/>
        </authorList>
    </citation>
    <scope>NUCLEOTIDE SEQUENCE</scope>
    <source>
        <strain evidence="5 7">I ESC-2004</strain>
    </source>
</reference>
<protein>
    <recommendedName>
        <fullName evidence="8">Heat shock 70 kDa protein 14</fullName>
    </recommendedName>
</protein>
<dbReference type="EMBL" id="AMQN01009657">
    <property type="status" value="NOT_ANNOTATED_CDS"/>
    <property type="molecule type" value="Genomic_DNA"/>
</dbReference>
<sequence length="502" mass="54367">MATHGSSLGCGVWVIDGKTEVVANEGGDRMTPAIVAYTDHDKVVGLPAKQGLYRNASNTICNVKELIGREADSEVVQNAMQNSNVKIICQGAKPFYEVDYKERTHKVSPVSVAAAIFDSLKDTADGQQRVDSHNAVICVPVSFSEQQQRDLVQAAQQASFSVLRVIREPCAALMAYGVEEECVGQTRALVLRLGGRSMTVTIVRVTGGMFHIEKDAVFEMGGNELDELLVQHLAQDYDRQWRCQCLKNQRSAFKLRVAAQQTRQVLSSMATAHCSVESLYDGIDLNTKLSRTRVEALVNPFVQKCLKAVEEVIGSAGSQLTDIEKVVVCGGVGRSPFFIQAVKDRFPSAQILSSLAGDEVIALGAAKQATLLTENNAPSAVSVEADTLPCLQTNILLRMTEDGQQEHRMLFAAFTPMPARRQYRMLLAPEQTDACLVLCTATAPNDTPEPVAKLVLHSLPPGSQVEMVCHCRSDGSLHVTCAEPTSNTSTGLTIEANKLSSS</sequence>
<keyword evidence="7" id="KW-1185">Reference proteome</keyword>
<dbReference type="FunFam" id="3.90.640.10:FF:000010">
    <property type="entry name" value="heat shock 70 kDa protein 14"/>
    <property type="match status" value="1"/>
</dbReference>
<dbReference type="EnsemblMetazoa" id="CapteT227089">
    <property type="protein sequence ID" value="CapteP227089"/>
    <property type="gene ID" value="CapteG227089"/>
</dbReference>
<evidence type="ECO:0000256" key="4">
    <source>
        <dbReference type="RuleBase" id="RU003322"/>
    </source>
</evidence>
<keyword evidence="3 4" id="KW-0067">ATP-binding</keyword>
<dbReference type="Proteomes" id="UP000014760">
    <property type="component" value="Unassembled WGS sequence"/>
</dbReference>
<evidence type="ECO:0000256" key="2">
    <source>
        <dbReference type="ARBA" id="ARBA00022741"/>
    </source>
</evidence>
<dbReference type="AlphaFoldDB" id="R7UBB5"/>
<dbReference type="InterPro" id="IPR013126">
    <property type="entry name" value="Hsp_70_fam"/>
</dbReference>
<dbReference type="GO" id="GO:0140662">
    <property type="term" value="F:ATP-dependent protein folding chaperone"/>
    <property type="evidence" value="ECO:0007669"/>
    <property type="project" value="InterPro"/>
</dbReference>
<dbReference type="STRING" id="283909.R7UBB5"/>
<accession>R7UBB5</accession>
<dbReference type="OMA" id="DQVLMDH"/>
<evidence type="ECO:0000313" key="5">
    <source>
        <dbReference type="EMBL" id="ELU00547.1"/>
    </source>
</evidence>
<dbReference type="HOGENOM" id="CLU_005965_0_3_1"/>
<dbReference type="SUPFAM" id="SSF53067">
    <property type="entry name" value="Actin-like ATPase domain"/>
    <property type="match status" value="2"/>
</dbReference>
<dbReference type="Gene3D" id="3.30.30.30">
    <property type="match status" value="1"/>
</dbReference>
<dbReference type="EMBL" id="KB305899">
    <property type="protein sequence ID" value="ELU00547.1"/>
    <property type="molecule type" value="Genomic_DNA"/>
</dbReference>
<dbReference type="InterPro" id="IPR043129">
    <property type="entry name" value="ATPase_NBD"/>
</dbReference>